<proteinExistence type="inferred from homology"/>
<feature type="transmembrane region" description="Helical" evidence="12">
    <location>
        <begin position="99"/>
        <end position="119"/>
    </location>
</feature>
<dbReference type="EMBL" id="MN740791">
    <property type="protein sequence ID" value="QHU11876.1"/>
    <property type="molecule type" value="Genomic_DNA"/>
</dbReference>
<comment type="similarity">
    <text evidence="2">Belongs to the archaeal/bacterial/fungal opsin family.</text>
</comment>
<evidence type="ECO:0000256" key="4">
    <source>
        <dbReference type="ARBA" id="ARBA00022606"/>
    </source>
</evidence>
<dbReference type="AlphaFoldDB" id="A0A6C0K462"/>
<evidence type="ECO:0000313" key="13">
    <source>
        <dbReference type="EMBL" id="QHU11876.1"/>
    </source>
</evidence>
<dbReference type="GO" id="GO:0007602">
    <property type="term" value="P:phototransduction"/>
    <property type="evidence" value="ECO:0007669"/>
    <property type="project" value="UniProtKB-KW"/>
</dbReference>
<evidence type="ECO:0000256" key="11">
    <source>
        <dbReference type="SAM" id="MobiDB-lite"/>
    </source>
</evidence>
<dbReference type="PANTHER" id="PTHR28286:SF2">
    <property type="entry name" value="BACTERIORHODOPSIN _OPSIN, NOPA (EUROFUNG)"/>
    <property type="match status" value="1"/>
</dbReference>
<evidence type="ECO:0000256" key="3">
    <source>
        <dbReference type="ARBA" id="ARBA00022543"/>
    </source>
</evidence>
<feature type="transmembrane region" description="Helical" evidence="12">
    <location>
        <begin position="164"/>
        <end position="184"/>
    </location>
</feature>
<organism evidence="13">
    <name type="scientific">viral metagenome</name>
    <dbReference type="NCBI Taxonomy" id="1070528"/>
    <lineage>
        <taxon>unclassified sequences</taxon>
        <taxon>metagenomes</taxon>
        <taxon>organismal metagenomes</taxon>
    </lineage>
</organism>
<evidence type="ECO:0000256" key="8">
    <source>
        <dbReference type="ARBA" id="ARBA00022991"/>
    </source>
</evidence>
<evidence type="ECO:0000256" key="5">
    <source>
        <dbReference type="ARBA" id="ARBA00022692"/>
    </source>
</evidence>
<keyword evidence="7 12" id="KW-1133">Transmembrane helix</keyword>
<keyword evidence="5 12" id="KW-0812">Transmembrane</keyword>
<dbReference type="PANTHER" id="PTHR28286">
    <property type="match status" value="1"/>
</dbReference>
<keyword evidence="4" id="KW-0716">Sensory transduction</keyword>
<evidence type="ECO:0000256" key="1">
    <source>
        <dbReference type="ARBA" id="ARBA00004141"/>
    </source>
</evidence>
<evidence type="ECO:0000256" key="6">
    <source>
        <dbReference type="ARBA" id="ARBA00022925"/>
    </source>
</evidence>
<keyword evidence="3" id="KW-0600">Photoreceptor protein</keyword>
<comment type="subcellular location">
    <subcellularLocation>
        <location evidence="1">Membrane</location>
        <topology evidence="1">Multi-pass membrane protein</topology>
    </subcellularLocation>
</comment>
<dbReference type="PRINTS" id="PR00251">
    <property type="entry name" value="BACTRLOPSIN"/>
</dbReference>
<sequence length="263" mass="30132">MITKEDVVVLVDSVIMGATFFYILFDSFKLLPSRRFVHYLLGFISGSSSICYYMIYDKILMIRSRDGHFLRGAEYLDWTVTVPTMLVVVAIMGRFPFPSIFVLCCLDIFMNICGLLGAYTCGVSRWIYFTMGCFFFLPQWIFFLNDFDYALVKKYFGEEVAKKYFFTGRCLFLSRMVFPVIWVLEITQIVSYFSALLMFSVMAIISKIGLCFWVLACIHGSTFLEGDDIPVVEEDENALSVILSSKTNSKQSSPRSDKKTNAS</sequence>
<dbReference type="Gene3D" id="1.20.1070.10">
    <property type="entry name" value="Rhodopsin 7-helix transmembrane proteins"/>
    <property type="match status" value="1"/>
</dbReference>
<evidence type="ECO:0000256" key="12">
    <source>
        <dbReference type="SAM" id="Phobius"/>
    </source>
</evidence>
<accession>A0A6C0K462</accession>
<evidence type="ECO:0000256" key="2">
    <source>
        <dbReference type="ARBA" id="ARBA00008130"/>
    </source>
</evidence>
<keyword evidence="6" id="KW-0681">Retinal protein</keyword>
<keyword evidence="9 12" id="KW-0472">Membrane</keyword>
<name>A0A6C0K462_9ZZZZ</name>
<keyword evidence="8" id="KW-0157">Chromophore</keyword>
<evidence type="ECO:0000256" key="9">
    <source>
        <dbReference type="ARBA" id="ARBA00023136"/>
    </source>
</evidence>
<evidence type="ECO:0000256" key="7">
    <source>
        <dbReference type="ARBA" id="ARBA00022989"/>
    </source>
</evidence>
<feature type="transmembrane region" description="Helical" evidence="12">
    <location>
        <begin position="37"/>
        <end position="55"/>
    </location>
</feature>
<feature type="transmembrane region" description="Helical" evidence="12">
    <location>
        <begin position="196"/>
        <end position="216"/>
    </location>
</feature>
<feature type="transmembrane region" description="Helical" evidence="12">
    <location>
        <begin position="126"/>
        <end position="144"/>
    </location>
</feature>
<dbReference type="GO" id="GO:0009881">
    <property type="term" value="F:photoreceptor activity"/>
    <property type="evidence" value="ECO:0007669"/>
    <property type="project" value="UniProtKB-KW"/>
</dbReference>
<feature type="transmembrane region" description="Helical" evidence="12">
    <location>
        <begin position="75"/>
        <end position="93"/>
    </location>
</feature>
<feature type="transmembrane region" description="Helical" evidence="12">
    <location>
        <begin position="7"/>
        <end position="25"/>
    </location>
</feature>
<keyword evidence="10" id="KW-0675">Receptor</keyword>
<dbReference type="SMART" id="SM01021">
    <property type="entry name" value="Bac_rhodopsin"/>
    <property type="match status" value="1"/>
</dbReference>
<dbReference type="GO" id="GO:0005886">
    <property type="term" value="C:plasma membrane"/>
    <property type="evidence" value="ECO:0007669"/>
    <property type="project" value="TreeGrafter"/>
</dbReference>
<evidence type="ECO:0000256" key="10">
    <source>
        <dbReference type="ARBA" id="ARBA00023170"/>
    </source>
</evidence>
<feature type="region of interest" description="Disordered" evidence="11">
    <location>
        <begin position="243"/>
        <end position="263"/>
    </location>
</feature>
<dbReference type="Pfam" id="PF01036">
    <property type="entry name" value="Bac_rhodopsin"/>
    <property type="match status" value="1"/>
</dbReference>
<reference evidence="13" key="1">
    <citation type="journal article" date="2020" name="Nature">
        <title>Giant virus diversity and host interactions through global metagenomics.</title>
        <authorList>
            <person name="Schulz F."/>
            <person name="Roux S."/>
            <person name="Paez-Espino D."/>
            <person name="Jungbluth S."/>
            <person name="Walsh D.A."/>
            <person name="Denef V.J."/>
            <person name="McMahon K.D."/>
            <person name="Konstantinidis K.T."/>
            <person name="Eloe-Fadrosh E.A."/>
            <person name="Kyrpides N.C."/>
            <person name="Woyke T."/>
        </authorList>
    </citation>
    <scope>NUCLEOTIDE SEQUENCE</scope>
    <source>
        <strain evidence="13">GVMAG-S-1101169-75</strain>
    </source>
</reference>
<dbReference type="InterPro" id="IPR001425">
    <property type="entry name" value="Arc/bac/fun_rhodopsins"/>
</dbReference>
<feature type="compositionally biased region" description="Polar residues" evidence="11">
    <location>
        <begin position="243"/>
        <end position="254"/>
    </location>
</feature>
<protein>
    <submittedName>
        <fullName evidence="13">Uncharacterized protein</fullName>
    </submittedName>
</protein>
<dbReference type="SUPFAM" id="SSF81321">
    <property type="entry name" value="Family A G protein-coupled receptor-like"/>
    <property type="match status" value="1"/>
</dbReference>